<dbReference type="Pfam" id="PF02362">
    <property type="entry name" value="B3"/>
    <property type="match status" value="1"/>
</dbReference>
<proteinExistence type="predicted"/>
<evidence type="ECO:0000256" key="3">
    <source>
        <dbReference type="ARBA" id="ARBA00023125"/>
    </source>
</evidence>
<evidence type="ECO:0000259" key="7">
    <source>
        <dbReference type="Pfam" id="PF02362"/>
    </source>
</evidence>
<evidence type="ECO:0000313" key="9">
    <source>
        <dbReference type="Proteomes" id="UP000288805"/>
    </source>
</evidence>
<sequence length="377" mass="41862">MSEKLDSTSSPDEEANKKIKFDIPSSSGWEWESRSSGWESTSCEWGSSATQDVHSKEGASVQGPESSVKQGDGSEGGATVPALFYSNVGHGDGSEEGASVPGESVVADNLSPSTENTPRNQDDTAPAGSPSHSGASASTSIVYNKRILRYKKSLTQGDISRGELMIPILYGRKFLPEPQEHDGIYEDIKVAFMDHKRQVWPMEAYFSERTSSYMLGLNWERYVKKFKLEPEDMIFFYHDPALPTYDHYLMEFEKKGRDSNPTEKPSDPKEKPSDPMDKPSDPTEKPRDPKEKPRDPTEKPSDPKEKPSDPTEKPSDPKEKPSDPTEKPRDPTEKPSNPTEKPSDPKEKPSDPTEKPSDPKEKPSDPADKPSDPKDTT</sequence>
<dbReference type="SUPFAM" id="SSF101936">
    <property type="entry name" value="DNA-binding pseudobarrel domain"/>
    <property type="match status" value="1"/>
</dbReference>
<feature type="domain" description="TF-B3" evidence="7">
    <location>
        <begin position="153"/>
        <end position="239"/>
    </location>
</feature>
<dbReference type="GO" id="GO:0005634">
    <property type="term" value="C:nucleus"/>
    <property type="evidence" value="ECO:0007669"/>
    <property type="project" value="UniProtKB-SubCell"/>
</dbReference>
<feature type="region of interest" description="Disordered" evidence="6">
    <location>
        <begin position="1"/>
        <end position="137"/>
    </location>
</feature>
<evidence type="ECO:0000256" key="2">
    <source>
        <dbReference type="ARBA" id="ARBA00023015"/>
    </source>
</evidence>
<evidence type="ECO:0000256" key="4">
    <source>
        <dbReference type="ARBA" id="ARBA00023163"/>
    </source>
</evidence>
<evidence type="ECO:0000256" key="1">
    <source>
        <dbReference type="ARBA" id="ARBA00004123"/>
    </source>
</evidence>
<evidence type="ECO:0000256" key="6">
    <source>
        <dbReference type="SAM" id="MobiDB-lite"/>
    </source>
</evidence>
<comment type="subcellular location">
    <subcellularLocation>
        <location evidence="1">Nucleus</location>
    </subcellularLocation>
</comment>
<reference evidence="8 9" key="1">
    <citation type="journal article" date="2018" name="PLoS Genet.">
        <title>Population sequencing reveals clonal diversity and ancestral inbreeding in the grapevine cultivar Chardonnay.</title>
        <authorList>
            <person name="Roach M.J."/>
            <person name="Johnson D.L."/>
            <person name="Bohlmann J."/>
            <person name="van Vuuren H.J."/>
            <person name="Jones S.J."/>
            <person name="Pretorius I.S."/>
            <person name="Schmidt S.A."/>
            <person name="Borneman A.R."/>
        </authorList>
    </citation>
    <scope>NUCLEOTIDE SEQUENCE [LARGE SCALE GENOMIC DNA]</scope>
    <source>
        <strain evidence="9">cv. Chardonnay</strain>
        <tissue evidence="8">Leaf</tissue>
    </source>
</reference>
<protein>
    <submittedName>
        <fullName evidence="8">Zonadhesin</fullName>
    </submittedName>
</protein>
<dbReference type="EMBL" id="QGNW01000145">
    <property type="protein sequence ID" value="RVW91455.1"/>
    <property type="molecule type" value="Genomic_DNA"/>
</dbReference>
<dbReference type="InterPro" id="IPR015300">
    <property type="entry name" value="DNA-bd_pseudobarrel_sf"/>
</dbReference>
<dbReference type="GO" id="GO:0003677">
    <property type="term" value="F:DNA binding"/>
    <property type="evidence" value="ECO:0007669"/>
    <property type="project" value="UniProtKB-KW"/>
</dbReference>
<keyword evidence="5" id="KW-0539">Nucleus</keyword>
<feature type="compositionally biased region" description="Low complexity" evidence="6">
    <location>
        <begin position="124"/>
        <end position="137"/>
    </location>
</feature>
<name>A0A438I427_VITVI</name>
<dbReference type="Proteomes" id="UP000288805">
    <property type="component" value="Unassembled WGS sequence"/>
</dbReference>
<keyword evidence="3" id="KW-0238">DNA-binding</keyword>
<feature type="compositionally biased region" description="Basic and acidic residues" evidence="6">
    <location>
        <begin position="341"/>
        <end position="377"/>
    </location>
</feature>
<dbReference type="PRINTS" id="PR01217">
    <property type="entry name" value="PRICHEXTENSN"/>
</dbReference>
<dbReference type="AlphaFoldDB" id="A0A438I427"/>
<evidence type="ECO:0000256" key="5">
    <source>
        <dbReference type="ARBA" id="ARBA00023242"/>
    </source>
</evidence>
<dbReference type="CDD" id="cd10017">
    <property type="entry name" value="B3_DNA"/>
    <property type="match status" value="1"/>
</dbReference>
<feature type="compositionally biased region" description="Low complexity" evidence="6">
    <location>
        <begin position="25"/>
        <end position="42"/>
    </location>
</feature>
<evidence type="ECO:0000313" key="8">
    <source>
        <dbReference type="EMBL" id="RVW91455.1"/>
    </source>
</evidence>
<dbReference type="InterPro" id="IPR003340">
    <property type="entry name" value="B3_DNA-bd"/>
</dbReference>
<gene>
    <name evidence="8" type="primary">ZAN</name>
    <name evidence="8" type="ORF">CK203_038523</name>
</gene>
<keyword evidence="4" id="KW-0804">Transcription</keyword>
<dbReference type="Gramene" id="Vitis07g01263.t01">
    <property type="protein sequence ID" value="Vitis07g01263.t01.CDS"/>
    <property type="gene ID" value="Vitis07g01263"/>
</dbReference>
<accession>A0A438I427</accession>
<organism evidence="8 9">
    <name type="scientific">Vitis vinifera</name>
    <name type="common">Grape</name>
    <dbReference type="NCBI Taxonomy" id="29760"/>
    <lineage>
        <taxon>Eukaryota</taxon>
        <taxon>Viridiplantae</taxon>
        <taxon>Streptophyta</taxon>
        <taxon>Embryophyta</taxon>
        <taxon>Tracheophyta</taxon>
        <taxon>Spermatophyta</taxon>
        <taxon>Magnoliopsida</taxon>
        <taxon>eudicotyledons</taxon>
        <taxon>Gunneridae</taxon>
        <taxon>Pentapetalae</taxon>
        <taxon>rosids</taxon>
        <taxon>Vitales</taxon>
        <taxon>Vitaceae</taxon>
        <taxon>Viteae</taxon>
        <taxon>Vitis</taxon>
    </lineage>
</organism>
<feature type="compositionally biased region" description="Polar residues" evidence="6">
    <location>
        <begin position="43"/>
        <end position="52"/>
    </location>
</feature>
<feature type="compositionally biased region" description="Polar residues" evidence="6">
    <location>
        <begin position="110"/>
        <end position="119"/>
    </location>
</feature>
<comment type="caution">
    <text evidence="8">The sequence shown here is derived from an EMBL/GenBank/DDBJ whole genome shotgun (WGS) entry which is preliminary data.</text>
</comment>
<keyword evidence="2" id="KW-0805">Transcription regulation</keyword>
<feature type="compositionally biased region" description="Basic and acidic residues" evidence="6">
    <location>
        <begin position="256"/>
        <end position="333"/>
    </location>
</feature>
<dbReference type="Gene3D" id="2.40.330.10">
    <property type="entry name" value="DNA-binding pseudobarrel domain"/>
    <property type="match status" value="1"/>
</dbReference>
<feature type="region of interest" description="Disordered" evidence="6">
    <location>
        <begin position="256"/>
        <end position="377"/>
    </location>
</feature>